<dbReference type="PANTHER" id="PTHR20855">
    <property type="entry name" value="ADIPOR/PROGESTIN RECEPTOR-RELATED"/>
    <property type="match status" value="1"/>
</dbReference>
<proteinExistence type="predicted"/>
<gene>
    <name evidence="6" type="primary">NDAI0G04300</name>
    <name evidence="6" type="ordered locus">NDAI_0G04300</name>
</gene>
<organism evidence="6 7">
    <name type="scientific">Naumovozyma dairenensis (strain ATCC 10597 / BCRC 20456 / CBS 421 / NBRC 0211 / NRRL Y-12639)</name>
    <name type="common">Saccharomyces dairenensis</name>
    <dbReference type="NCBI Taxonomy" id="1071378"/>
    <lineage>
        <taxon>Eukaryota</taxon>
        <taxon>Fungi</taxon>
        <taxon>Dikarya</taxon>
        <taxon>Ascomycota</taxon>
        <taxon>Saccharomycotina</taxon>
        <taxon>Saccharomycetes</taxon>
        <taxon>Saccharomycetales</taxon>
        <taxon>Saccharomycetaceae</taxon>
        <taxon>Naumovozyma</taxon>
    </lineage>
</organism>
<dbReference type="eggNOG" id="KOG0748">
    <property type="taxonomic scope" value="Eukaryota"/>
</dbReference>
<dbReference type="GO" id="GO:0038023">
    <property type="term" value="F:signaling receptor activity"/>
    <property type="evidence" value="ECO:0007669"/>
    <property type="project" value="TreeGrafter"/>
</dbReference>
<dbReference type="Proteomes" id="UP000000689">
    <property type="component" value="Chromosome 7"/>
</dbReference>
<evidence type="ECO:0000313" key="6">
    <source>
        <dbReference type="EMBL" id="CCK73415.1"/>
    </source>
</evidence>
<feature type="transmembrane region" description="Helical" evidence="5">
    <location>
        <begin position="241"/>
        <end position="259"/>
    </location>
</feature>
<feature type="transmembrane region" description="Helical" evidence="5">
    <location>
        <begin position="77"/>
        <end position="96"/>
    </location>
</feature>
<dbReference type="PANTHER" id="PTHR20855:SF95">
    <property type="entry name" value="ADIPOR-LIKE RECEPTOR IZH1"/>
    <property type="match status" value="1"/>
</dbReference>
<dbReference type="GeneID" id="13926895"/>
<feature type="transmembrane region" description="Helical" evidence="5">
    <location>
        <begin position="177"/>
        <end position="198"/>
    </location>
</feature>
<reference evidence="6 7" key="1">
    <citation type="journal article" date="2011" name="Proc. Natl. Acad. Sci. U.S.A.">
        <title>Evolutionary erosion of yeast sex chromosomes by mating-type switching accidents.</title>
        <authorList>
            <person name="Gordon J.L."/>
            <person name="Armisen D."/>
            <person name="Proux-Wera E."/>
            <person name="Oheigeartaigh S.S."/>
            <person name="Byrne K.P."/>
            <person name="Wolfe K.H."/>
        </authorList>
    </citation>
    <scope>NUCLEOTIDE SEQUENCE [LARGE SCALE GENOMIC DNA]</scope>
    <source>
        <strain evidence="7">ATCC 10597 / BCRC 20456 / CBS 421 / NBRC 0211 / NRRL Y-12639</strain>
    </source>
</reference>
<evidence type="ECO:0000256" key="4">
    <source>
        <dbReference type="ARBA" id="ARBA00023136"/>
    </source>
</evidence>
<accession>J7SBM8</accession>
<dbReference type="InterPro" id="IPR004254">
    <property type="entry name" value="AdipoR/HlyIII-related"/>
</dbReference>
<name>J7SBM8_NAUDC</name>
<feature type="transmembrane region" description="Helical" evidence="5">
    <location>
        <begin position="116"/>
        <end position="136"/>
    </location>
</feature>
<keyword evidence="3 5" id="KW-1133">Transmembrane helix</keyword>
<feature type="transmembrane region" description="Helical" evidence="5">
    <location>
        <begin position="280"/>
        <end position="298"/>
    </location>
</feature>
<dbReference type="KEGG" id="ndi:NDAI_0G04300"/>
<dbReference type="GO" id="GO:0016020">
    <property type="term" value="C:membrane"/>
    <property type="evidence" value="ECO:0007669"/>
    <property type="project" value="UniProtKB-SubCell"/>
</dbReference>
<sequence length="318" mass="37018">MSSITTTKGGCPNDNYPTSKRYTVISKLSTRNHYKLKELPEWQREFNSGKVITGFLKETNSFKKCLWSTMYWHNSSINISLNGIAATVYFMLLFFFTDCYLIPSFPSTTMSDYIVLNLYLLTATQNFMVGTIFYIMKSHSKQQAFLWYKLNNIGLINHIASSVVTLLYYHYFDYVFYFKFFTIVTLLLITLFTCSIISDSFNKMTRIRKNFLLLAYIILLTLMPSLFAILRFGLAKVLERISLNLIILEIFIYAFGLTIRTSQLPERFFNSFDFLGNSENVYQLSIIVCSFIHFKILMNSYCLMHSGVNPPTLVTFQD</sequence>
<dbReference type="OMA" id="SPVKCET"/>
<keyword evidence="7" id="KW-1185">Reference proteome</keyword>
<evidence type="ECO:0000256" key="2">
    <source>
        <dbReference type="ARBA" id="ARBA00022692"/>
    </source>
</evidence>
<evidence type="ECO:0000313" key="7">
    <source>
        <dbReference type="Proteomes" id="UP000000689"/>
    </source>
</evidence>
<dbReference type="EMBL" id="HE580273">
    <property type="protein sequence ID" value="CCK73415.1"/>
    <property type="molecule type" value="Genomic_DNA"/>
</dbReference>
<evidence type="ECO:0000256" key="1">
    <source>
        <dbReference type="ARBA" id="ARBA00004141"/>
    </source>
</evidence>
<evidence type="ECO:0000256" key="3">
    <source>
        <dbReference type="ARBA" id="ARBA00022989"/>
    </source>
</evidence>
<dbReference type="RefSeq" id="XP_003980091.1">
    <property type="nucleotide sequence ID" value="XM_003980042.1"/>
</dbReference>
<dbReference type="GO" id="GO:0006882">
    <property type="term" value="P:intracellular zinc ion homeostasis"/>
    <property type="evidence" value="ECO:0007669"/>
    <property type="project" value="EnsemblFungi"/>
</dbReference>
<evidence type="ECO:0000256" key="5">
    <source>
        <dbReference type="SAM" id="Phobius"/>
    </source>
</evidence>
<dbReference type="OrthoDB" id="529367at2759"/>
<keyword evidence="4 5" id="KW-0472">Membrane</keyword>
<comment type="subcellular location">
    <subcellularLocation>
        <location evidence="1">Membrane</location>
        <topology evidence="1">Multi-pass membrane protein</topology>
    </subcellularLocation>
</comment>
<feature type="transmembrane region" description="Helical" evidence="5">
    <location>
        <begin position="210"/>
        <end position="229"/>
    </location>
</feature>
<dbReference type="AlphaFoldDB" id="J7SBM8"/>
<keyword evidence="2 5" id="KW-0812">Transmembrane</keyword>
<dbReference type="HOGENOM" id="CLU_023075_2_0_1"/>
<protein>
    <submittedName>
        <fullName evidence="6">Uncharacterized protein</fullName>
    </submittedName>
</protein>
<dbReference type="Pfam" id="PF03006">
    <property type="entry name" value="HlyIII"/>
    <property type="match status" value="1"/>
</dbReference>